<evidence type="ECO:0000256" key="4">
    <source>
        <dbReference type="ARBA" id="ARBA00022679"/>
    </source>
</evidence>
<dbReference type="Proteomes" id="UP000522163">
    <property type="component" value="Unassembled WGS sequence"/>
</dbReference>
<keyword evidence="3" id="KW-0328">Glycosyltransferase</keyword>
<name>A0A7W9SFE3_9FIRM</name>
<comment type="subcellular location">
    <subcellularLocation>
        <location evidence="1">Cell membrane</location>
    </subcellularLocation>
</comment>
<dbReference type="GeneID" id="85013892"/>
<dbReference type="SUPFAM" id="SSF53448">
    <property type="entry name" value="Nucleotide-diphospho-sugar transferases"/>
    <property type="match status" value="2"/>
</dbReference>
<dbReference type="NCBIfam" id="TIGR04283">
    <property type="entry name" value="glyco_like_mftF"/>
    <property type="match status" value="1"/>
</dbReference>
<dbReference type="PANTHER" id="PTHR43646:SF2">
    <property type="entry name" value="GLYCOSYLTRANSFERASE 2-LIKE DOMAIN-CONTAINING PROTEIN"/>
    <property type="match status" value="1"/>
</dbReference>
<dbReference type="InterPro" id="IPR026461">
    <property type="entry name" value="Trfase_2_rSAM/seldom_assoc"/>
</dbReference>
<dbReference type="GO" id="GO:0016757">
    <property type="term" value="F:glycosyltransferase activity"/>
    <property type="evidence" value="ECO:0007669"/>
    <property type="project" value="UniProtKB-KW"/>
</dbReference>
<dbReference type="InterPro" id="IPR001173">
    <property type="entry name" value="Glyco_trans_2-like"/>
</dbReference>
<evidence type="ECO:0000256" key="5">
    <source>
        <dbReference type="ARBA" id="ARBA00022746"/>
    </source>
</evidence>
<organism evidence="12 13">
    <name type="scientific">Oribacterium sinus</name>
    <dbReference type="NCBI Taxonomy" id="237576"/>
    <lineage>
        <taxon>Bacteria</taxon>
        <taxon>Bacillati</taxon>
        <taxon>Bacillota</taxon>
        <taxon>Clostridia</taxon>
        <taxon>Lachnospirales</taxon>
        <taxon>Lachnospiraceae</taxon>
        <taxon>Oribacterium</taxon>
    </lineage>
</organism>
<comment type="caution">
    <text evidence="12">The sequence shown here is derived from an EMBL/GenBank/DDBJ whole genome shotgun (WGS) entry which is preliminary data.</text>
</comment>
<keyword evidence="2" id="KW-1003">Cell membrane</keyword>
<dbReference type="Pfam" id="PF09837">
    <property type="entry name" value="DUF2064"/>
    <property type="match status" value="1"/>
</dbReference>
<comment type="function">
    <text evidence="7">Catalyzes the glycosylation of 4,4'-diaponeurosporenoate, i.e. the esterification of glucose at the C1'' position with the carboxyl group of 4,4'-diaponeurosporenic acid, to form glycosyl-4,4'-diaponeurosporenoate. This is a step in the biosynthesis of staphyloxanthin, an orange pigment present in most staphylococci strains.</text>
</comment>
<dbReference type="Gene3D" id="3.90.550.10">
    <property type="entry name" value="Spore Coat Polysaccharide Biosynthesis Protein SpsA, Chain A"/>
    <property type="match status" value="2"/>
</dbReference>
<dbReference type="InterPro" id="IPR029044">
    <property type="entry name" value="Nucleotide-diphossugar_trans"/>
</dbReference>
<comment type="pathway">
    <text evidence="8">Carotenoid biosynthesis; staphyloxanthin biosynthesis; staphyloxanthin from farnesyl diphosphate: step 4/5.</text>
</comment>
<evidence type="ECO:0000256" key="2">
    <source>
        <dbReference type="ARBA" id="ARBA00022475"/>
    </source>
</evidence>
<sequence>MEAAHGLFHRKKCCKLTRQSEKLRHTEKVRESKIERQNDKDQQSLLLFTRLPILGKTKTRLVPHIGEEGALQVHWAILKDFSAIWKKLERKGKAVSLLVFYDLPKGIAKEQWEIALDCLKSLFTKASFQRQEGKDIFEKMENAFRYSFSKGSSFSYLVGADIPFMEAEHFQRVFALGRKGRQVLGASLDDGYYGIGLQRRIEPELLHKCFSYEAIKENRIILAAASLRNGRSMPGGRTIRSVQKESPFSYTRKILEKSSIPLSLLEKKRDVDDGADLNAYRSMLPYDKGLRQSSFGEALTENAKISLIIPCYKEGKLLRRMERQLRPYKKDLEILFVDGGENHFSGEYRVIPSKKGRALQMNLGAEESSGDILFFLHCDSILPKDFVREIREGIKHSLAGCLGIRFKNPSPLMRICSFISNHRVLDRRVMFGDQGIFVDRDCFFAMGKFPVLPLMEDYQFSLNLKKRGILPYLAKKRIITSDRRFQGNFLKKLSLMWKMNRLRARYRKGEDIEQLAKEYRDIR</sequence>
<evidence type="ECO:0000313" key="12">
    <source>
        <dbReference type="EMBL" id="MBB6040360.1"/>
    </source>
</evidence>
<dbReference type="GO" id="GO:0016117">
    <property type="term" value="P:carotenoid biosynthetic process"/>
    <property type="evidence" value="ECO:0007669"/>
    <property type="project" value="UniProtKB-KW"/>
</dbReference>
<reference evidence="12 13" key="1">
    <citation type="submission" date="2020-08" db="EMBL/GenBank/DDBJ databases">
        <title>Genomic Encyclopedia of Type Strains, Phase IV (KMG-IV): sequencing the most valuable type-strain genomes for metagenomic binning, comparative biology and taxonomic classification.</title>
        <authorList>
            <person name="Goeker M."/>
        </authorList>
    </citation>
    <scope>NUCLEOTIDE SEQUENCE [LARGE SCALE GENOMIC DNA]</scope>
    <source>
        <strain evidence="12 13">DSM 17245</strain>
    </source>
</reference>
<dbReference type="EMBL" id="JACHHH010000001">
    <property type="protein sequence ID" value="MBB6040360.1"/>
    <property type="molecule type" value="Genomic_DNA"/>
</dbReference>
<evidence type="ECO:0000256" key="8">
    <source>
        <dbReference type="ARBA" id="ARBA00037904"/>
    </source>
</evidence>
<comment type="similarity">
    <text evidence="9">Belongs to the glycosyltransferase 2 family. CrtQ subfamily.</text>
</comment>
<proteinExistence type="inferred from homology"/>
<evidence type="ECO:0000256" key="6">
    <source>
        <dbReference type="ARBA" id="ARBA00023136"/>
    </source>
</evidence>
<feature type="domain" description="Glycosyltransferase 2-like" evidence="11">
    <location>
        <begin position="306"/>
        <end position="449"/>
    </location>
</feature>
<evidence type="ECO:0000313" key="13">
    <source>
        <dbReference type="Proteomes" id="UP000522163"/>
    </source>
</evidence>
<protein>
    <recommendedName>
        <fullName evidence="10">4,4'-diaponeurosporenoate glycosyltransferase</fullName>
    </recommendedName>
</protein>
<accession>A0A7W9SFE3</accession>
<dbReference type="Pfam" id="PF00535">
    <property type="entry name" value="Glycos_transf_2"/>
    <property type="match status" value="1"/>
</dbReference>
<keyword evidence="5" id="KW-0125">Carotenoid biosynthesis</keyword>
<dbReference type="InterPro" id="IPR018641">
    <property type="entry name" value="Trfase_1_rSAM/seldom-assoc"/>
</dbReference>
<evidence type="ECO:0000256" key="9">
    <source>
        <dbReference type="ARBA" id="ARBA00038120"/>
    </source>
</evidence>
<keyword evidence="4 12" id="KW-0808">Transferase</keyword>
<dbReference type="RefSeq" id="WP_183682081.1">
    <property type="nucleotide sequence ID" value="NZ_JACHHH010000001.1"/>
</dbReference>
<evidence type="ECO:0000259" key="11">
    <source>
        <dbReference type="Pfam" id="PF00535"/>
    </source>
</evidence>
<dbReference type="AlphaFoldDB" id="A0A7W9SFE3"/>
<evidence type="ECO:0000256" key="7">
    <source>
        <dbReference type="ARBA" id="ARBA00037281"/>
    </source>
</evidence>
<evidence type="ECO:0000256" key="10">
    <source>
        <dbReference type="ARBA" id="ARBA00040345"/>
    </source>
</evidence>
<evidence type="ECO:0000256" key="3">
    <source>
        <dbReference type="ARBA" id="ARBA00022676"/>
    </source>
</evidence>
<keyword evidence="6" id="KW-0472">Membrane</keyword>
<dbReference type="PANTHER" id="PTHR43646">
    <property type="entry name" value="GLYCOSYLTRANSFERASE"/>
    <property type="match status" value="1"/>
</dbReference>
<dbReference type="GO" id="GO:0005886">
    <property type="term" value="C:plasma membrane"/>
    <property type="evidence" value="ECO:0007669"/>
    <property type="project" value="UniProtKB-SubCell"/>
</dbReference>
<evidence type="ECO:0000256" key="1">
    <source>
        <dbReference type="ARBA" id="ARBA00004236"/>
    </source>
</evidence>
<gene>
    <name evidence="12" type="ORF">HNQ46_000321</name>
</gene>